<proteinExistence type="predicted"/>
<evidence type="ECO:0000256" key="2">
    <source>
        <dbReference type="ARBA" id="ARBA00023125"/>
    </source>
</evidence>
<evidence type="ECO:0000313" key="6">
    <source>
        <dbReference type="Proteomes" id="UP000076023"/>
    </source>
</evidence>
<keyword evidence="2" id="KW-0238">DNA-binding</keyword>
<dbReference type="SMART" id="SM00418">
    <property type="entry name" value="HTH_ARSR"/>
    <property type="match status" value="1"/>
</dbReference>
<dbReference type="Proteomes" id="UP000076023">
    <property type="component" value="Unassembled WGS sequence"/>
</dbReference>
<organism evidence="5 6">
    <name type="scientific">Terrimicrobium sacchariphilum</name>
    <dbReference type="NCBI Taxonomy" id="690879"/>
    <lineage>
        <taxon>Bacteria</taxon>
        <taxon>Pseudomonadati</taxon>
        <taxon>Verrucomicrobiota</taxon>
        <taxon>Terrimicrobiia</taxon>
        <taxon>Terrimicrobiales</taxon>
        <taxon>Terrimicrobiaceae</taxon>
        <taxon>Terrimicrobium</taxon>
    </lineage>
</organism>
<dbReference type="SUPFAM" id="SSF46785">
    <property type="entry name" value="Winged helix' DNA-binding domain"/>
    <property type="match status" value="1"/>
</dbReference>
<dbReference type="InterPro" id="IPR001845">
    <property type="entry name" value="HTH_ArsR_DNA-bd_dom"/>
</dbReference>
<evidence type="ECO:0000256" key="3">
    <source>
        <dbReference type="ARBA" id="ARBA00023163"/>
    </source>
</evidence>
<dbReference type="InterPro" id="IPR036390">
    <property type="entry name" value="WH_DNA-bd_sf"/>
</dbReference>
<dbReference type="RefSeq" id="WP_101927826.1">
    <property type="nucleotide sequence ID" value="NZ_BDCO01000002.1"/>
</dbReference>
<dbReference type="STRING" id="690879.TSACC_21096"/>
<dbReference type="PANTHER" id="PTHR43132">
    <property type="entry name" value="ARSENICAL RESISTANCE OPERON REPRESSOR ARSR-RELATED"/>
    <property type="match status" value="1"/>
</dbReference>
<gene>
    <name evidence="5" type="ORF">TSACC_21096</name>
</gene>
<comment type="caution">
    <text evidence="5">The sequence shown here is derived from an EMBL/GenBank/DDBJ whole genome shotgun (WGS) entry which is preliminary data.</text>
</comment>
<dbReference type="PRINTS" id="PR00778">
    <property type="entry name" value="HTHARSR"/>
</dbReference>
<dbReference type="PANTHER" id="PTHR43132:SF9">
    <property type="entry name" value="ARSR FAMILY TRANSCRIPTIONAL REGULATORY PROTEIN"/>
    <property type="match status" value="1"/>
</dbReference>
<reference evidence="6" key="1">
    <citation type="journal article" date="2017" name="Genome Announc.">
        <title>Draft Genome Sequence of Terrimicrobium sacchariphilum NM-5T, a Facultative Anaerobic Soil Bacterium of the Class Spartobacteria.</title>
        <authorList>
            <person name="Qiu Y.L."/>
            <person name="Tourlousse D.M."/>
            <person name="Matsuura N."/>
            <person name="Ohashi A."/>
            <person name="Sekiguchi Y."/>
        </authorList>
    </citation>
    <scope>NUCLEOTIDE SEQUENCE [LARGE SCALE GENOMIC DNA]</scope>
    <source>
        <strain evidence="6">NM-5</strain>
    </source>
</reference>
<dbReference type="Gene3D" id="1.10.10.10">
    <property type="entry name" value="Winged helix-like DNA-binding domain superfamily/Winged helix DNA-binding domain"/>
    <property type="match status" value="1"/>
</dbReference>
<evidence type="ECO:0000259" key="4">
    <source>
        <dbReference type="PROSITE" id="PS50987"/>
    </source>
</evidence>
<dbReference type="InterPro" id="IPR011991">
    <property type="entry name" value="ArsR-like_HTH"/>
</dbReference>
<dbReference type="GO" id="GO:0003700">
    <property type="term" value="F:DNA-binding transcription factor activity"/>
    <property type="evidence" value="ECO:0007669"/>
    <property type="project" value="InterPro"/>
</dbReference>
<keyword evidence="6" id="KW-1185">Reference proteome</keyword>
<dbReference type="Pfam" id="PF01022">
    <property type="entry name" value="HTH_5"/>
    <property type="match status" value="1"/>
</dbReference>
<evidence type="ECO:0000313" key="5">
    <source>
        <dbReference type="EMBL" id="GAT32696.1"/>
    </source>
</evidence>
<dbReference type="InterPro" id="IPR036388">
    <property type="entry name" value="WH-like_DNA-bd_sf"/>
</dbReference>
<keyword evidence="3" id="KW-0804">Transcription</keyword>
<dbReference type="PROSITE" id="PS50987">
    <property type="entry name" value="HTH_ARSR_2"/>
    <property type="match status" value="1"/>
</dbReference>
<keyword evidence="1" id="KW-0805">Transcription regulation</keyword>
<dbReference type="InterPro" id="IPR051011">
    <property type="entry name" value="Metal_resp_trans_reg"/>
</dbReference>
<feature type="domain" description="HTH arsR-type" evidence="4">
    <location>
        <begin position="1"/>
        <end position="95"/>
    </location>
</feature>
<dbReference type="AlphaFoldDB" id="A0A146G7S9"/>
<dbReference type="OrthoDB" id="194599at2"/>
<dbReference type="CDD" id="cd00090">
    <property type="entry name" value="HTH_ARSR"/>
    <property type="match status" value="1"/>
</dbReference>
<dbReference type="NCBIfam" id="NF033788">
    <property type="entry name" value="HTH_metalloreg"/>
    <property type="match status" value="1"/>
</dbReference>
<name>A0A146G7S9_TERSA</name>
<dbReference type="InParanoid" id="A0A146G7S9"/>
<dbReference type="GO" id="GO:0003677">
    <property type="term" value="F:DNA binding"/>
    <property type="evidence" value="ECO:0007669"/>
    <property type="project" value="UniProtKB-KW"/>
</dbReference>
<dbReference type="EMBL" id="BDCO01000002">
    <property type="protein sequence ID" value="GAT32696.1"/>
    <property type="molecule type" value="Genomic_DNA"/>
</dbReference>
<evidence type="ECO:0000256" key="1">
    <source>
        <dbReference type="ARBA" id="ARBA00023015"/>
    </source>
</evidence>
<accession>A0A146G7S9</accession>
<sequence length="105" mass="11955">MSDAQINEAARLFSILSEPSRLKLLRALMDRPLTVTELIEATEMKQGNVSKHLGVLLTARFVAREREGNFARYCIADKNVYKLCDVMCCRMEEEARRVAEEFGVS</sequence>
<protein>
    <submittedName>
        <fullName evidence="5">ArsR family transcriptional regulator</fullName>
    </submittedName>
</protein>